<evidence type="ECO:0000256" key="3">
    <source>
        <dbReference type="ARBA" id="ARBA00023125"/>
    </source>
</evidence>
<dbReference type="Proteomes" id="UP000516148">
    <property type="component" value="Chromosome"/>
</dbReference>
<name>A0A7H0LJF2_9SPHN</name>
<evidence type="ECO:0000259" key="6">
    <source>
        <dbReference type="PROSITE" id="PS50932"/>
    </source>
</evidence>
<dbReference type="InterPro" id="IPR046335">
    <property type="entry name" value="LacI/GalR-like_sensor"/>
</dbReference>
<dbReference type="PROSITE" id="PS50932">
    <property type="entry name" value="HTH_LACI_2"/>
    <property type="match status" value="1"/>
</dbReference>
<keyword evidence="8" id="KW-1185">Reference proteome</keyword>
<dbReference type="GO" id="GO:0003700">
    <property type="term" value="F:DNA-binding transcription factor activity"/>
    <property type="evidence" value="ECO:0007669"/>
    <property type="project" value="TreeGrafter"/>
</dbReference>
<keyword evidence="1" id="KW-0678">Repressor</keyword>
<feature type="compositionally biased region" description="Basic and acidic residues" evidence="5">
    <location>
        <begin position="339"/>
        <end position="349"/>
    </location>
</feature>
<evidence type="ECO:0000256" key="5">
    <source>
        <dbReference type="SAM" id="MobiDB-lite"/>
    </source>
</evidence>
<feature type="region of interest" description="Disordered" evidence="5">
    <location>
        <begin position="329"/>
        <end position="349"/>
    </location>
</feature>
<dbReference type="Gene3D" id="3.40.50.2300">
    <property type="match status" value="2"/>
</dbReference>
<dbReference type="InterPro" id="IPR028082">
    <property type="entry name" value="Peripla_BP_I"/>
</dbReference>
<proteinExistence type="predicted"/>
<dbReference type="Pfam" id="PF00356">
    <property type="entry name" value="LacI"/>
    <property type="match status" value="1"/>
</dbReference>
<dbReference type="SUPFAM" id="SSF47413">
    <property type="entry name" value="lambda repressor-like DNA-binding domains"/>
    <property type="match status" value="1"/>
</dbReference>
<keyword evidence="4" id="KW-0804">Transcription</keyword>
<evidence type="ECO:0000256" key="1">
    <source>
        <dbReference type="ARBA" id="ARBA00022491"/>
    </source>
</evidence>
<sequence length="349" mass="36536">MATATIRDVARTAAVSVASASRALNGHPSVTPATRTRVLEAADALNYVPHLGARSLSTRRSNTIGVVLPDLFGEFFSEIIRGIDYAAHRRGLQLLLSNMHGSAQETAAALRAMRGRVDGLLVMSPQLDADFLAHNLPKGLPAVVLNGRIEGARHASIAIDNQAGAHAAVAHLVEQGCKRIAHLSGPKGNADADERARGFRDAVATMLGDHDPIVLAGDFSEEAGIAAGTALAGRDVDGIFSANDIMAIGCMAALTEAGRMIPGDIAMVGFDDVPIARYVTPALSTMRVHIAQLGESALERLVATIEADEPPEATAEFLMPELVVRASSARTGTVTSTKGPHDRTQGRVV</sequence>
<dbReference type="Pfam" id="PF13377">
    <property type="entry name" value="Peripla_BP_3"/>
    <property type="match status" value="1"/>
</dbReference>
<feature type="domain" description="HTH lacI-type" evidence="6">
    <location>
        <begin position="4"/>
        <end position="58"/>
    </location>
</feature>
<gene>
    <name evidence="7" type="ORF">H3Z74_00655</name>
</gene>
<dbReference type="PANTHER" id="PTHR30146:SF151">
    <property type="entry name" value="HTH-TYPE TRANSCRIPTIONAL REPRESSOR CYTR"/>
    <property type="match status" value="1"/>
</dbReference>
<evidence type="ECO:0000256" key="4">
    <source>
        <dbReference type="ARBA" id="ARBA00023163"/>
    </source>
</evidence>
<dbReference type="KEGG" id="spap:H3Z74_00655"/>
<dbReference type="SUPFAM" id="SSF53822">
    <property type="entry name" value="Periplasmic binding protein-like I"/>
    <property type="match status" value="1"/>
</dbReference>
<protein>
    <submittedName>
        <fullName evidence="7">LacI family DNA-binding transcriptional regulator</fullName>
    </submittedName>
</protein>
<dbReference type="CDD" id="cd06267">
    <property type="entry name" value="PBP1_LacI_sugar_binding-like"/>
    <property type="match status" value="1"/>
</dbReference>
<dbReference type="PANTHER" id="PTHR30146">
    <property type="entry name" value="LACI-RELATED TRANSCRIPTIONAL REPRESSOR"/>
    <property type="match status" value="1"/>
</dbReference>
<dbReference type="SMART" id="SM00354">
    <property type="entry name" value="HTH_LACI"/>
    <property type="match status" value="1"/>
</dbReference>
<evidence type="ECO:0000313" key="7">
    <source>
        <dbReference type="EMBL" id="QNQ09805.1"/>
    </source>
</evidence>
<keyword evidence="3 7" id="KW-0238">DNA-binding</keyword>
<organism evidence="7 8">
    <name type="scientific">Sphingomonas alpina</name>
    <dbReference type="NCBI Taxonomy" id="653931"/>
    <lineage>
        <taxon>Bacteria</taxon>
        <taxon>Pseudomonadati</taxon>
        <taxon>Pseudomonadota</taxon>
        <taxon>Alphaproteobacteria</taxon>
        <taxon>Sphingomonadales</taxon>
        <taxon>Sphingomonadaceae</taxon>
        <taxon>Sphingomonas</taxon>
    </lineage>
</organism>
<dbReference type="GO" id="GO:0000976">
    <property type="term" value="F:transcription cis-regulatory region binding"/>
    <property type="evidence" value="ECO:0007669"/>
    <property type="project" value="TreeGrafter"/>
</dbReference>
<evidence type="ECO:0000313" key="8">
    <source>
        <dbReference type="Proteomes" id="UP000516148"/>
    </source>
</evidence>
<dbReference type="CDD" id="cd01392">
    <property type="entry name" value="HTH_LacI"/>
    <property type="match status" value="1"/>
</dbReference>
<accession>A0A7H0LJF2</accession>
<dbReference type="RefSeq" id="WP_187762114.1">
    <property type="nucleotide sequence ID" value="NZ_CP061038.1"/>
</dbReference>
<dbReference type="InterPro" id="IPR000843">
    <property type="entry name" value="HTH_LacI"/>
</dbReference>
<feature type="compositionally biased region" description="Polar residues" evidence="5">
    <location>
        <begin position="329"/>
        <end position="338"/>
    </location>
</feature>
<dbReference type="PROSITE" id="PS00356">
    <property type="entry name" value="HTH_LACI_1"/>
    <property type="match status" value="1"/>
</dbReference>
<dbReference type="InterPro" id="IPR010982">
    <property type="entry name" value="Lambda_DNA-bd_dom_sf"/>
</dbReference>
<evidence type="ECO:0000256" key="2">
    <source>
        <dbReference type="ARBA" id="ARBA00023015"/>
    </source>
</evidence>
<reference evidence="7 8" key="1">
    <citation type="submission" date="2020-09" db="EMBL/GenBank/DDBJ databases">
        <title>Sphingomonas sp., a new species isolated from pork steak.</title>
        <authorList>
            <person name="Heidler von Heilborn D."/>
        </authorList>
    </citation>
    <scope>NUCLEOTIDE SEQUENCE [LARGE SCALE GENOMIC DNA]</scope>
    <source>
        <strain evidence="8">S8-3T</strain>
    </source>
</reference>
<dbReference type="AlphaFoldDB" id="A0A7H0LJF2"/>
<dbReference type="Gene3D" id="1.10.260.40">
    <property type="entry name" value="lambda repressor-like DNA-binding domains"/>
    <property type="match status" value="1"/>
</dbReference>
<keyword evidence="2" id="KW-0805">Transcription regulation</keyword>
<dbReference type="EMBL" id="CP061038">
    <property type="protein sequence ID" value="QNQ09805.1"/>
    <property type="molecule type" value="Genomic_DNA"/>
</dbReference>